<proteinExistence type="predicted"/>
<reference key="2">
    <citation type="submission" date="2011-10" db="EMBL/GenBank/DDBJ databases">
        <title>The genome and transcriptome sequence of Clonorchis sinensis provide insights into the carcinogenic liver fluke.</title>
        <authorList>
            <person name="Wang X."/>
            <person name="Huang Y."/>
            <person name="Chen W."/>
            <person name="Liu H."/>
            <person name="Guo L."/>
            <person name="Chen Y."/>
            <person name="Luo F."/>
            <person name="Zhou W."/>
            <person name="Sun J."/>
            <person name="Mao Q."/>
            <person name="Liang P."/>
            <person name="Zhou C."/>
            <person name="Tian Y."/>
            <person name="Men J."/>
            <person name="Lv X."/>
            <person name="Huang L."/>
            <person name="Zhou J."/>
            <person name="Hu Y."/>
            <person name="Li R."/>
            <person name="Zhang F."/>
            <person name="Lei H."/>
            <person name="Li X."/>
            <person name="Hu X."/>
            <person name="Liang C."/>
            <person name="Xu J."/>
            <person name="Wu Z."/>
            <person name="Yu X."/>
        </authorList>
    </citation>
    <scope>NUCLEOTIDE SEQUENCE</scope>
    <source>
        <strain>Henan</strain>
    </source>
</reference>
<organism evidence="2 3">
    <name type="scientific">Clonorchis sinensis</name>
    <name type="common">Chinese liver fluke</name>
    <dbReference type="NCBI Taxonomy" id="79923"/>
    <lineage>
        <taxon>Eukaryota</taxon>
        <taxon>Metazoa</taxon>
        <taxon>Spiralia</taxon>
        <taxon>Lophotrochozoa</taxon>
        <taxon>Platyhelminthes</taxon>
        <taxon>Trematoda</taxon>
        <taxon>Digenea</taxon>
        <taxon>Opisthorchiida</taxon>
        <taxon>Opisthorchiata</taxon>
        <taxon>Opisthorchiidae</taxon>
        <taxon>Clonorchis</taxon>
    </lineage>
</organism>
<keyword evidence="3" id="KW-1185">Reference proteome</keyword>
<name>G7YUQ8_CLOSI</name>
<feature type="region of interest" description="Disordered" evidence="1">
    <location>
        <begin position="253"/>
        <end position="274"/>
    </location>
</feature>
<evidence type="ECO:0000313" key="3">
    <source>
        <dbReference type="Proteomes" id="UP000008909"/>
    </source>
</evidence>
<dbReference type="AlphaFoldDB" id="G7YUQ8"/>
<evidence type="ECO:0000256" key="1">
    <source>
        <dbReference type="SAM" id="MobiDB-lite"/>
    </source>
</evidence>
<protein>
    <submittedName>
        <fullName evidence="2">Uncharacterized protein</fullName>
    </submittedName>
</protein>
<gene>
    <name evidence="2" type="ORF">CLF_111368</name>
</gene>
<accession>G7YUQ8</accession>
<reference evidence="2" key="1">
    <citation type="journal article" date="2011" name="Genome Biol.">
        <title>The draft genome of the carcinogenic human liver fluke Clonorchis sinensis.</title>
        <authorList>
            <person name="Wang X."/>
            <person name="Chen W."/>
            <person name="Huang Y."/>
            <person name="Sun J."/>
            <person name="Men J."/>
            <person name="Liu H."/>
            <person name="Luo F."/>
            <person name="Guo L."/>
            <person name="Lv X."/>
            <person name="Deng C."/>
            <person name="Zhou C."/>
            <person name="Fan Y."/>
            <person name="Li X."/>
            <person name="Huang L."/>
            <person name="Hu Y."/>
            <person name="Liang C."/>
            <person name="Hu X."/>
            <person name="Xu J."/>
            <person name="Yu X."/>
        </authorList>
    </citation>
    <scope>NUCLEOTIDE SEQUENCE [LARGE SCALE GENOMIC DNA]</scope>
    <source>
        <strain evidence="2">Henan</strain>
    </source>
</reference>
<evidence type="ECO:0000313" key="2">
    <source>
        <dbReference type="EMBL" id="GAA56688.1"/>
    </source>
</evidence>
<sequence length="292" mass="32812">MASTATKVVFSFKSVDFETNLEVLHPFPSECRQLRGDLVLTDVVFEQGLANRFSPSTPLMHDRNIVCAIVLHPSGSLNHKFELILRGPGLILGEPAQPYSIRKVIFAIRCFKPEPPVRIFEITPRYFCQAGSKQSLEKSKTKKPQPPDKISLEFCQLKNCQVPTRESRSIQAVRPSYTWHSSQITHLKVPENYYISAQGLSSKQWKLTNPHPKITWGIISLAKRRLISNILSTIIYGQACLLSGVAGQQEEIKLSSPTKAETSGPRETFDGVPTPQRVTTAKYYELYAPLQT</sequence>
<dbReference type="EMBL" id="DF144340">
    <property type="protein sequence ID" value="GAA56688.1"/>
    <property type="molecule type" value="Genomic_DNA"/>
</dbReference>
<dbReference type="Proteomes" id="UP000008909">
    <property type="component" value="Unassembled WGS sequence"/>
</dbReference>